<keyword evidence="3" id="KW-1185">Reference proteome</keyword>
<dbReference type="PANTHER" id="PTHR36974">
    <property type="entry name" value="MEMBRANE PROTEIN-RELATED"/>
    <property type="match status" value="1"/>
</dbReference>
<evidence type="ECO:0000256" key="1">
    <source>
        <dbReference type="SAM" id="Phobius"/>
    </source>
</evidence>
<dbReference type="EMBL" id="JAAVXB010000009">
    <property type="protein sequence ID" value="NKF23685.1"/>
    <property type="molecule type" value="Genomic_DNA"/>
</dbReference>
<reference evidence="2" key="1">
    <citation type="submission" date="2020-03" db="EMBL/GenBank/DDBJ databases">
        <title>Solimonas marina sp. nov., isolated from deep seawater of the Pacific Ocean.</title>
        <authorList>
            <person name="Liu X."/>
            <person name="Lai Q."/>
            <person name="Sun F."/>
            <person name="Gai Y."/>
            <person name="Li G."/>
            <person name="Shao Z."/>
        </authorList>
    </citation>
    <scope>NUCLEOTIDE SEQUENCE</scope>
    <source>
        <strain evidence="2">C16B3</strain>
    </source>
</reference>
<comment type="caution">
    <text evidence="2">The sequence shown here is derived from an EMBL/GenBank/DDBJ whole genome shotgun (WGS) entry which is preliminary data.</text>
</comment>
<dbReference type="Proteomes" id="UP000653472">
    <property type="component" value="Unassembled WGS sequence"/>
</dbReference>
<keyword evidence="1" id="KW-1133">Transmembrane helix</keyword>
<evidence type="ECO:0008006" key="4">
    <source>
        <dbReference type="Google" id="ProtNLM"/>
    </source>
</evidence>
<evidence type="ECO:0000313" key="3">
    <source>
        <dbReference type="Proteomes" id="UP000653472"/>
    </source>
</evidence>
<gene>
    <name evidence="2" type="ORF">G7Y82_15310</name>
</gene>
<keyword evidence="1" id="KW-0472">Membrane</keyword>
<evidence type="ECO:0000313" key="2">
    <source>
        <dbReference type="EMBL" id="NKF23685.1"/>
    </source>
</evidence>
<dbReference type="RefSeq" id="WP_168149011.1">
    <property type="nucleotide sequence ID" value="NZ_JAAVXB010000009.1"/>
</dbReference>
<feature type="transmembrane region" description="Helical" evidence="1">
    <location>
        <begin position="99"/>
        <end position="120"/>
    </location>
</feature>
<name>A0A969WFA6_9GAMM</name>
<proteinExistence type="predicted"/>
<dbReference type="AlphaFoldDB" id="A0A969WFA6"/>
<sequence>MSVAQRAGLAIVFCWFFFGSLGHAFAYRFFVGIVPPYIPWPGAAVIVSGIFEMLGAIGILLPATRRAAGIGLFVLTLCVTPANLYMWQHPERFPQMAPALLGARLIVQILLLACIACSTWPRAAKRPAHA</sequence>
<keyword evidence="1" id="KW-0812">Transmembrane</keyword>
<accession>A0A969WFA6</accession>
<dbReference type="PANTHER" id="PTHR36974:SF1">
    <property type="entry name" value="DOXX FAMILY MEMBRANE PROTEIN"/>
    <property type="match status" value="1"/>
</dbReference>
<organism evidence="2 3">
    <name type="scientific">Solimonas marina</name>
    <dbReference type="NCBI Taxonomy" id="2714601"/>
    <lineage>
        <taxon>Bacteria</taxon>
        <taxon>Pseudomonadati</taxon>
        <taxon>Pseudomonadota</taxon>
        <taxon>Gammaproteobacteria</taxon>
        <taxon>Nevskiales</taxon>
        <taxon>Nevskiaceae</taxon>
        <taxon>Solimonas</taxon>
    </lineage>
</organism>
<feature type="transmembrane region" description="Helical" evidence="1">
    <location>
        <begin position="42"/>
        <end position="61"/>
    </location>
</feature>
<protein>
    <recommendedName>
        <fullName evidence="4">DoxX family protein</fullName>
    </recommendedName>
</protein>
<feature type="transmembrane region" description="Helical" evidence="1">
    <location>
        <begin position="68"/>
        <end position="87"/>
    </location>
</feature>